<accession>A0A557SXQ9</accession>
<sequence>MEYQQEILEKTNTDNNNELTILVTGASGFIGSRLLDELIYAQINHNNHYSIRCMTRNKNSIASHKLKNLQKPVEIIEGDLSNYDDCLRALKGVDIAFYLVHSMEGSSRNWKKFSEKEKVTSENFVKASNECNVKRIIYLGGLTYGKDDELSQHMQSRKQVGDILKKSKSQVTIFRAAVILGSGGGSFEMLRYLVERLPLMICPKWVLTKCQPIFIGDVITYLSKSIEKKETEGRTFDIGGPDILSYLDMMKIYAKIINKSIKILIIPFLTPRLSSYWVDLVTPIKASLARPLIDSLKHEAVVQDNSIIDIIPVELKSFKESLQYCIIEEKKSKKNPIKTKVIKERTTMSINYKILLVSLLLLLVIGTTYYFLDDRTAFLEPFWLSIAVIWYLLIFVSIYFVRFGARLGALIAGILGWGSMVFWLLDNLYIVIGYPLIATIPDSDEIWRDIVGMIVASFTIISSHNIFNKIRLHT</sequence>
<dbReference type="PANTHER" id="PTHR12126:SF11">
    <property type="entry name" value="NADH DEHYDROGENASE [UBIQUINONE] 1 ALPHA SUBCOMPLEX SUBUNIT 9, MITOCHONDRIAL"/>
    <property type="match status" value="1"/>
</dbReference>
<dbReference type="PANTHER" id="PTHR12126">
    <property type="entry name" value="NADH-UBIQUINONE OXIDOREDUCTASE 39 KDA SUBUNIT-RELATED"/>
    <property type="match status" value="1"/>
</dbReference>
<evidence type="ECO:0000313" key="4">
    <source>
        <dbReference type="Proteomes" id="UP000315289"/>
    </source>
</evidence>
<dbReference type="SUPFAM" id="SSF51735">
    <property type="entry name" value="NAD(P)-binding Rossmann-fold domains"/>
    <property type="match status" value="1"/>
</dbReference>
<dbReference type="GO" id="GO:0044877">
    <property type="term" value="F:protein-containing complex binding"/>
    <property type="evidence" value="ECO:0007669"/>
    <property type="project" value="TreeGrafter"/>
</dbReference>
<keyword evidence="1" id="KW-0812">Transmembrane</keyword>
<dbReference type="OrthoDB" id="358920at2157"/>
<keyword evidence="4" id="KW-1185">Reference proteome</keyword>
<evidence type="ECO:0000259" key="2">
    <source>
        <dbReference type="Pfam" id="PF01370"/>
    </source>
</evidence>
<dbReference type="InterPro" id="IPR036291">
    <property type="entry name" value="NAD(P)-bd_dom_sf"/>
</dbReference>
<feature type="domain" description="NAD-dependent epimerase/dehydratase" evidence="2">
    <location>
        <begin position="21"/>
        <end position="150"/>
    </location>
</feature>
<dbReference type="RefSeq" id="WP_144728841.1">
    <property type="nucleotide sequence ID" value="NZ_ML675579.1"/>
</dbReference>
<feature type="transmembrane region" description="Helical" evidence="1">
    <location>
        <begin position="350"/>
        <end position="370"/>
    </location>
</feature>
<dbReference type="EMBL" id="VOAH01000003">
    <property type="protein sequence ID" value="TVP41397.1"/>
    <property type="molecule type" value="Genomic_DNA"/>
</dbReference>
<gene>
    <name evidence="3" type="ORF">NARC_30111</name>
</gene>
<proteinExistence type="predicted"/>
<comment type="caution">
    <text evidence="3">The sequence shown here is derived from an EMBL/GenBank/DDBJ whole genome shotgun (WGS) entry which is preliminary data.</text>
</comment>
<dbReference type="Gene3D" id="3.40.50.720">
    <property type="entry name" value="NAD(P)-binding Rossmann-like Domain"/>
    <property type="match status" value="1"/>
</dbReference>
<dbReference type="AlphaFoldDB" id="A0A557SXQ9"/>
<dbReference type="Pfam" id="PF01370">
    <property type="entry name" value="Epimerase"/>
    <property type="match status" value="1"/>
</dbReference>
<dbReference type="InterPro" id="IPR051207">
    <property type="entry name" value="ComplexI_NDUFA9_subunit"/>
</dbReference>
<organism evidence="3 4">
    <name type="scientific">Candidatus Nitrosocosmicus arcticus</name>
    <dbReference type="NCBI Taxonomy" id="2035267"/>
    <lineage>
        <taxon>Archaea</taxon>
        <taxon>Nitrososphaerota</taxon>
        <taxon>Nitrososphaeria</taxon>
        <taxon>Nitrososphaerales</taxon>
        <taxon>Nitrososphaeraceae</taxon>
        <taxon>Candidatus Nitrosocosmicus</taxon>
    </lineage>
</organism>
<dbReference type="Proteomes" id="UP000315289">
    <property type="component" value="Unassembled WGS sequence"/>
</dbReference>
<dbReference type="InterPro" id="IPR001509">
    <property type="entry name" value="Epimerase_deHydtase"/>
</dbReference>
<feature type="transmembrane region" description="Helical" evidence="1">
    <location>
        <begin position="382"/>
        <end position="401"/>
    </location>
</feature>
<keyword evidence="1" id="KW-1133">Transmembrane helix</keyword>
<reference evidence="3 4" key="1">
    <citation type="journal article" date="2019" name="Front. Microbiol.">
        <title>Ammonia Oxidation by the Arctic Terrestrial Thaumarchaeote Candidatus Nitrosocosmicus arcticus Is Stimulated by Increasing Temperatures.</title>
        <authorList>
            <person name="Alves R.J.E."/>
            <person name="Kerou M."/>
            <person name="Zappe A."/>
            <person name="Bittner R."/>
            <person name="Abby S.S."/>
            <person name="Schmidt H.A."/>
            <person name="Pfeifer K."/>
            <person name="Schleper C."/>
        </authorList>
    </citation>
    <scope>NUCLEOTIDE SEQUENCE [LARGE SCALE GENOMIC DNA]</scope>
    <source>
        <strain evidence="3 4">Kfb</strain>
    </source>
</reference>
<name>A0A557SXQ9_9ARCH</name>
<evidence type="ECO:0000313" key="3">
    <source>
        <dbReference type="EMBL" id="TVP41397.1"/>
    </source>
</evidence>
<keyword evidence="1" id="KW-0472">Membrane</keyword>
<feature type="transmembrane region" description="Helical" evidence="1">
    <location>
        <begin position="408"/>
        <end position="430"/>
    </location>
</feature>
<evidence type="ECO:0000256" key="1">
    <source>
        <dbReference type="SAM" id="Phobius"/>
    </source>
</evidence>
<protein>
    <submittedName>
        <fullName evidence="3">NAD dependent epimerase/dehydratase family protein</fullName>
    </submittedName>
</protein>
<feature type="transmembrane region" description="Helical" evidence="1">
    <location>
        <begin position="450"/>
        <end position="467"/>
    </location>
</feature>